<comment type="similarity">
    <text evidence="2 12 13">Belongs to the TonB-dependent receptor family.</text>
</comment>
<dbReference type="GO" id="GO:0038023">
    <property type="term" value="F:signaling receptor activity"/>
    <property type="evidence" value="ECO:0007669"/>
    <property type="project" value="InterPro"/>
</dbReference>
<dbReference type="Pfam" id="PF07660">
    <property type="entry name" value="STN"/>
    <property type="match status" value="1"/>
</dbReference>
<dbReference type="GO" id="GO:0009279">
    <property type="term" value="C:cell outer membrane"/>
    <property type="evidence" value="ECO:0007669"/>
    <property type="project" value="UniProtKB-SubCell"/>
</dbReference>
<evidence type="ECO:0000256" key="10">
    <source>
        <dbReference type="ARBA" id="ARBA00023170"/>
    </source>
</evidence>
<comment type="caution">
    <text evidence="16">The sequence shown here is derived from an EMBL/GenBank/DDBJ whole genome shotgun (WGS) entry which is preliminary data.</text>
</comment>
<dbReference type="OrthoDB" id="8533686at2"/>
<dbReference type="Proteomes" id="UP000216020">
    <property type="component" value="Unassembled WGS sequence"/>
</dbReference>
<dbReference type="Pfam" id="PF07715">
    <property type="entry name" value="Plug"/>
    <property type="match status" value="1"/>
</dbReference>
<dbReference type="CDD" id="cd01347">
    <property type="entry name" value="ligand_gated_channel"/>
    <property type="match status" value="1"/>
</dbReference>
<proteinExistence type="inferred from homology"/>
<gene>
    <name evidence="16" type="ORF">CAL29_22365</name>
</gene>
<feature type="signal peptide" evidence="14">
    <location>
        <begin position="1"/>
        <end position="42"/>
    </location>
</feature>
<evidence type="ECO:0000256" key="3">
    <source>
        <dbReference type="ARBA" id="ARBA00022448"/>
    </source>
</evidence>
<dbReference type="SMART" id="SM00965">
    <property type="entry name" value="STN"/>
    <property type="match status" value="1"/>
</dbReference>
<evidence type="ECO:0000256" key="7">
    <source>
        <dbReference type="ARBA" id="ARBA00023004"/>
    </source>
</evidence>
<keyword evidence="5" id="KW-0410">Iron transport</keyword>
<dbReference type="InterPro" id="IPR011662">
    <property type="entry name" value="Secretin/TonB_short_N"/>
</dbReference>
<dbReference type="GO" id="GO:0015344">
    <property type="term" value="F:siderophore uptake transmembrane transporter activity"/>
    <property type="evidence" value="ECO:0007669"/>
    <property type="project" value="TreeGrafter"/>
</dbReference>
<dbReference type="PANTHER" id="PTHR32552:SF74">
    <property type="entry name" value="HYDROXAMATE SIDEROPHORE RECEPTOR FHUE"/>
    <property type="match status" value="1"/>
</dbReference>
<evidence type="ECO:0000256" key="1">
    <source>
        <dbReference type="ARBA" id="ARBA00004571"/>
    </source>
</evidence>
<evidence type="ECO:0000256" key="4">
    <source>
        <dbReference type="ARBA" id="ARBA00022452"/>
    </source>
</evidence>
<dbReference type="Gene3D" id="3.55.50.30">
    <property type="match status" value="1"/>
</dbReference>
<keyword evidence="5" id="KW-0406">Ion transport</keyword>
<dbReference type="RefSeq" id="WP_094855162.1">
    <property type="nucleotide sequence ID" value="NZ_NEVM01000005.1"/>
</dbReference>
<dbReference type="InterPro" id="IPR010105">
    <property type="entry name" value="TonB_sidphr_rcpt"/>
</dbReference>
<evidence type="ECO:0000256" key="6">
    <source>
        <dbReference type="ARBA" id="ARBA00022692"/>
    </source>
</evidence>
<keyword evidence="14" id="KW-0732">Signal</keyword>
<dbReference type="InterPro" id="IPR012910">
    <property type="entry name" value="Plug_dom"/>
</dbReference>
<dbReference type="Gene3D" id="2.40.170.20">
    <property type="entry name" value="TonB-dependent receptor, beta-barrel domain"/>
    <property type="match status" value="1"/>
</dbReference>
<dbReference type="Gene3D" id="2.170.130.10">
    <property type="entry name" value="TonB-dependent receptor, plug domain"/>
    <property type="match status" value="1"/>
</dbReference>
<dbReference type="NCBIfam" id="TIGR01783">
    <property type="entry name" value="TonB-siderophor"/>
    <property type="match status" value="1"/>
</dbReference>
<keyword evidence="8 13" id="KW-0798">TonB box</keyword>
<feature type="chain" id="PRO_5013215368" description="Secretin/TonB short N-terminal domain-containing protein" evidence="14">
    <location>
        <begin position="43"/>
        <end position="795"/>
    </location>
</feature>
<evidence type="ECO:0000256" key="9">
    <source>
        <dbReference type="ARBA" id="ARBA00023136"/>
    </source>
</evidence>
<reference evidence="17" key="1">
    <citation type="submission" date="2017-05" db="EMBL/GenBank/DDBJ databases">
        <title>Complete and WGS of Bordetella genogroups.</title>
        <authorList>
            <person name="Spilker T."/>
            <person name="Lipuma J."/>
        </authorList>
    </citation>
    <scope>NUCLEOTIDE SEQUENCE [LARGE SCALE GENOMIC DNA]</scope>
    <source>
        <strain evidence="17">AU16122</strain>
    </source>
</reference>
<dbReference type="GO" id="GO:0015891">
    <property type="term" value="P:siderophore transport"/>
    <property type="evidence" value="ECO:0007669"/>
    <property type="project" value="InterPro"/>
</dbReference>
<comment type="subcellular location">
    <subcellularLocation>
        <location evidence="1 12">Cell outer membrane</location>
        <topology evidence="1 12">Multi-pass membrane protein</topology>
    </subcellularLocation>
</comment>
<dbReference type="AlphaFoldDB" id="A0A261S063"/>
<evidence type="ECO:0000256" key="12">
    <source>
        <dbReference type="PROSITE-ProRule" id="PRU01360"/>
    </source>
</evidence>
<keyword evidence="10" id="KW-0675">Receptor</keyword>
<evidence type="ECO:0000313" key="17">
    <source>
        <dbReference type="Proteomes" id="UP000216020"/>
    </source>
</evidence>
<dbReference type="InterPro" id="IPR000531">
    <property type="entry name" value="Beta-barrel_TonB"/>
</dbReference>
<organism evidence="16 17">
    <name type="scientific">Bordetella genomosp. 10</name>
    <dbReference type="NCBI Taxonomy" id="1416804"/>
    <lineage>
        <taxon>Bacteria</taxon>
        <taxon>Pseudomonadati</taxon>
        <taxon>Pseudomonadota</taxon>
        <taxon>Betaproteobacteria</taxon>
        <taxon>Burkholderiales</taxon>
        <taxon>Alcaligenaceae</taxon>
        <taxon>Bordetella</taxon>
    </lineage>
</organism>
<keyword evidence="17" id="KW-1185">Reference proteome</keyword>
<evidence type="ECO:0000259" key="15">
    <source>
        <dbReference type="SMART" id="SM00965"/>
    </source>
</evidence>
<keyword evidence="9 12" id="KW-0472">Membrane</keyword>
<dbReference type="InterPro" id="IPR039426">
    <property type="entry name" value="TonB-dep_rcpt-like"/>
</dbReference>
<evidence type="ECO:0000256" key="14">
    <source>
        <dbReference type="SAM" id="SignalP"/>
    </source>
</evidence>
<accession>A0A261S063</accession>
<evidence type="ECO:0000256" key="2">
    <source>
        <dbReference type="ARBA" id="ARBA00009810"/>
    </source>
</evidence>
<sequence length="795" mass="86414">MDSRSAEYLAQGAAPRQRRALSNGLTAVAAAFMLAVIPPAHAAPADDAQVYVDIAAQPLGAALIQLANQFSLSLAYSPDIVAGRDAPPVAGKLTVDQALRRLLAGSGIEFKRDGRNLSLSRGAAAPDATTLSTVTVTAESADARTEGTGSYTTRNVTLGKGETPLLDIPQSVSVVTRQRMDDQNMTTIRDALRQATGITTRINDNPYLNNQYFARGYALSSELDGVPSYGSLNVGAPQFDLAMYDRIEIIRGSAGLLEGSGEPGGLVNFARKRPTADFQASGSISAGSWDFYHSDLDVSGSLNQSQSLRGRAVIAGTDQNHFYGNSNAQSAMLYGIVEYDIDPSTLLSVSGTVQRDVRKGIMSQLPAYSDGSLLDISPKTNPFPDWTRAHQNTEEGFIELNHYFQNDWKARASFRYRHSDNNVKYLGVSSSVDPTDNTASYFPAADKTSFGWAGADVNFSGPFQLFGRTHRLLIGANYDRLDSKDNYSNVDGGSIDFDELVHLPEPALPYTGIYKVRTEQFGVYGQGRFQILDPLTLVVGGRVSNYKEYVGIGDYGTTPDMEKSPGAVSHKFTPYAGLIYKVTPDTSLYASYSDIFVPQSQLSASGSPLPPRSGRQYEAGVKSSLFDGKLNASAVIFKLQDRNRAYYVSDVFYYRAAGRVDMNGFEAEITGSPLPGWDLSAGYTYLDPHYETEQDDLSMITPRHNVKLWSNYRFRQGTALEKFNVGAGILASSPLKNGTADTPGYVTASLQVGYQFNPRTSATLTVDNVLGKTYYQSIGYYGNPRSVMLALRTRF</sequence>
<dbReference type="PROSITE" id="PS52016">
    <property type="entry name" value="TONB_DEPENDENT_REC_3"/>
    <property type="match status" value="1"/>
</dbReference>
<keyword evidence="6 12" id="KW-0812">Transmembrane</keyword>
<protein>
    <recommendedName>
        <fullName evidence="15">Secretin/TonB short N-terminal domain-containing protein</fullName>
    </recommendedName>
</protein>
<dbReference type="EMBL" id="NEVM01000005">
    <property type="protein sequence ID" value="OZI30738.1"/>
    <property type="molecule type" value="Genomic_DNA"/>
</dbReference>
<keyword evidence="7" id="KW-0408">Iron</keyword>
<keyword evidence="11 12" id="KW-0998">Cell outer membrane</keyword>
<dbReference type="InterPro" id="IPR037066">
    <property type="entry name" value="Plug_dom_sf"/>
</dbReference>
<evidence type="ECO:0000256" key="11">
    <source>
        <dbReference type="ARBA" id="ARBA00023237"/>
    </source>
</evidence>
<keyword evidence="3 12" id="KW-0813">Transport</keyword>
<name>A0A261S063_9BORD</name>
<feature type="domain" description="Secretin/TonB short N-terminal" evidence="15">
    <location>
        <begin position="72"/>
        <end position="122"/>
    </location>
</feature>
<keyword evidence="4 12" id="KW-1134">Transmembrane beta strand</keyword>
<evidence type="ECO:0000256" key="13">
    <source>
        <dbReference type="RuleBase" id="RU003357"/>
    </source>
</evidence>
<dbReference type="Pfam" id="PF00593">
    <property type="entry name" value="TonB_dep_Rec_b-barrel"/>
    <property type="match status" value="1"/>
</dbReference>
<dbReference type="PANTHER" id="PTHR32552">
    <property type="entry name" value="FERRICHROME IRON RECEPTOR-RELATED"/>
    <property type="match status" value="1"/>
</dbReference>
<dbReference type="InterPro" id="IPR036942">
    <property type="entry name" value="Beta-barrel_TonB_sf"/>
</dbReference>
<evidence type="ECO:0000256" key="8">
    <source>
        <dbReference type="ARBA" id="ARBA00023077"/>
    </source>
</evidence>
<dbReference type="SUPFAM" id="SSF56935">
    <property type="entry name" value="Porins"/>
    <property type="match status" value="1"/>
</dbReference>
<evidence type="ECO:0000313" key="16">
    <source>
        <dbReference type="EMBL" id="OZI30738.1"/>
    </source>
</evidence>
<evidence type="ECO:0000256" key="5">
    <source>
        <dbReference type="ARBA" id="ARBA00022496"/>
    </source>
</evidence>